<dbReference type="GeneID" id="19276081"/>
<accession>W3WTQ5</accession>
<evidence type="ECO:0000313" key="2">
    <source>
        <dbReference type="EMBL" id="ETS77194.1"/>
    </source>
</evidence>
<feature type="region of interest" description="Disordered" evidence="1">
    <location>
        <begin position="1"/>
        <end position="24"/>
    </location>
</feature>
<dbReference type="RefSeq" id="XP_007837840.1">
    <property type="nucleotide sequence ID" value="XM_007839649.1"/>
</dbReference>
<dbReference type="AlphaFoldDB" id="W3WTQ5"/>
<dbReference type="Proteomes" id="UP000030651">
    <property type="component" value="Unassembled WGS sequence"/>
</dbReference>
<reference evidence="3" key="1">
    <citation type="journal article" date="2015" name="BMC Genomics">
        <title>Genomic and transcriptomic analysis of the endophytic fungus Pestalotiopsis fici reveals its lifestyle and high potential for synthesis of natural products.</title>
        <authorList>
            <person name="Wang X."/>
            <person name="Zhang X."/>
            <person name="Liu L."/>
            <person name="Xiang M."/>
            <person name="Wang W."/>
            <person name="Sun X."/>
            <person name="Che Y."/>
            <person name="Guo L."/>
            <person name="Liu G."/>
            <person name="Guo L."/>
            <person name="Wang C."/>
            <person name="Yin W.B."/>
            <person name="Stadler M."/>
            <person name="Zhang X."/>
            <person name="Liu X."/>
        </authorList>
    </citation>
    <scope>NUCLEOTIDE SEQUENCE [LARGE SCALE GENOMIC DNA]</scope>
    <source>
        <strain evidence="3">W106-1 / CGMCC3.15140</strain>
    </source>
</reference>
<dbReference type="Gene3D" id="1.25.40.10">
    <property type="entry name" value="Tetratricopeptide repeat domain"/>
    <property type="match status" value="1"/>
</dbReference>
<sequence length="499" mass="54642">MSKRPKAFLKQQAKPKQKKEQTFNSADDWLQAGVDYEEAAGKWRAGDSAKSMRFFQRSIEAYDQGLKAFPSSLDLAYNKARVLLEVATHPILVEQIKGPLINTLREALDAHRYALKLDPDNADALFNTAQVLTSIAEEVANDDDAPNQEALKLLHEASDLQAKCYSIQEMKLQESIEQERLANEQAASIETESEAAAAPAAEESHDHESHDDEEDEQWFTVVEPVTRDSLIDTLVAQLNTLTTFCSILTDNPEIAPPATLPMIEEHSTQLVQKIPSLVQDKPERLQEISFSKANFASVLLEAGFKTGKVDAATYKKERDAAFNVPELVSNGTAEIMLSNARSLLSFNSALADVYSNEGALRWNALTESIQHLATASKIQGIEQSELALTHLLRGDANLFLYALALPPVSHQSAITNAANLAKNAEVFYRNASKLSGAREEKAVAALRSTVSQHLQQQVAQGTPLDIGAIVSSSPSGPQWAVEQLEDMVAEGLLPQSLTI</sequence>
<dbReference type="InterPro" id="IPR011990">
    <property type="entry name" value="TPR-like_helical_dom_sf"/>
</dbReference>
<protein>
    <submittedName>
        <fullName evidence="2">Uncharacterized protein</fullName>
    </submittedName>
</protein>
<feature type="region of interest" description="Disordered" evidence="1">
    <location>
        <begin position="179"/>
        <end position="216"/>
    </location>
</feature>
<dbReference type="eggNOG" id="ENOG502RZIA">
    <property type="taxonomic scope" value="Eukaryota"/>
</dbReference>
<proteinExistence type="predicted"/>
<dbReference type="OrthoDB" id="5328412at2759"/>
<dbReference type="HOGENOM" id="CLU_026017_0_0_1"/>
<dbReference type="KEGG" id="pfy:PFICI_11068"/>
<evidence type="ECO:0000313" key="3">
    <source>
        <dbReference type="Proteomes" id="UP000030651"/>
    </source>
</evidence>
<feature type="compositionally biased region" description="Low complexity" evidence="1">
    <location>
        <begin position="184"/>
        <end position="201"/>
    </location>
</feature>
<dbReference type="OMA" id="MRFFMRA"/>
<feature type="compositionally biased region" description="Basic residues" evidence="1">
    <location>
        <begin position="1"/>
        <end position="17"/>
    </location>
</feature>
<name>W3WTQ5_PESFW</name>
<dbReference type="EMBL" id="KI912116">
    <property type="protein sequence ID" value="ETS77194.1"/>
    <property type="molecule type" value="Genomic_DNA"/>
</dbReference>
<dbReference type="InParanoid" id="W3WTQ5"/>
<gene>
    <name evidence="2" type="ORF">PFICI_11068</name>
</gene>
<evidence type="ECO:0000256" key="1">
    <source>
        <dbReference type="SAM" id="MobiDB-lite"/>
    </source>
</evidence>
<organism evidence="2 3">
    <name type="scientific">Pestalotiopsis fici (strain W106-1 / CGMCC3.15140)</name>
    <dbReference type="NCBI Taxonomy" id="1229662"/>
    <lineage>
        <taxon>Eukaryota</taxon>
        <taxon>Fungi</taxon>
        <taxon>Dikarya</taxon>
        <taxon>Ascomycota</taxon>
        <taxon>Pezizomycotina</taxon>
        <taxon>Sordariomycetes</taxon>
        <taxon>Xylariomycetidae</taxon>
        <taxon>Amphisphaeriales</taxon>
        <taxon>Sporocadaceae</taxon>
        <taxon>Pestalotiopsis</taxon>
    </lineage>
</organism>
<dbReference type="SUPFAM" id="SSF48452">
    <property type="entry name" value="TPR-like"/>
    <property type="match status" value="1"/>
</dbReference>
<keyword evidence="3" id="KW-1185">Reference proteome</keyword>